<dbReference type="EMBL" id="CM055104">
    <property type="protein sequence ID" value="KAJ7532934.1"/>
    <property type="molecule type" value="Genomic_DNA"/>
</dbReference>
<name>A0ACC2BT23_DIPCM</name>
<dbReference type="Proteomes" id="UP001162992">
    <property type="component" value="Chromosome 13"/>
</dbReference>
<evidence type="ECO:0000313" key="2">
    <source>
        <dbReference type="Proteomes" id="UP001162992"/>
    </source>
</evidence>
<gene>
    <name evidence="1" type="ORF">O6H91_13G026200</name>
</gene>
<comment type="caution">
    <text evidence="1">The sequence shown here is derived from an EMBL/GenBank/DDBJ whole genome shotgun (WGS) entry which is preliminary data.</text>
</comment>
<protein>
    <submittedName>
        <fullName evidence="1">Uncharacterized protein</fullName>
    </submittedName>
</protein>
<keyword evidence="2" id="KW-1185">Reference proteome</keyword>
<reference evidence="2" key="1">
    <citation type="journal article" date="2024" name="Proc. Natl. Acad. Sci. U.S.A.">
        <title>Extraordinary preservation of gene collinearity over three hundred million years revealed in homosporous lycophytes.</title>
        <authorList>
            <person name="Li C."/>
            <person name="Wickell D."/>
            <person name="Kuo L.Y."/>
            <person name="Chen X."/>
            <person name="Nie B."/>
            <person name="Liao X."/>
            <person name="Peng D."/>
            <person name="Ji J."/>
            <person name="Jenkins J."/>
            <person name="Williams M."/>
            <person name="Shu S."/>
            <person name="Plott C."/>
            <person name="Barry K."/>
            <person name="Rajasekar S."/>
            <person name="Grimwood J."/>
            <person name="Han X."/>
            <person name="Sun S."/>
            <person name="Hou Z."/>
            <person name="He W."/>
            <person name="Dai G."/>
            <person name="Sun C."/>
            <person name="Schmutz J."/>
            <person name="Leebens-Mack J.H."/>
            <person name="Li F.W."/>
            <person name="Wang L."/>
        </authorList>
    </citation>
    <scope>NUCLEOTIDE SEQUENCE [LARGE SCALE GENOMIC DNA]</scope>
    <source>
        <strain evidence="2">cv. PW_Plant_1</strain>
    </source>
</reference>
<proteinExistence type="predicted"/>
<evidence type="ECO:0000313" key="1">
    <source>
        <dbReference type="EMBL" id="KAJ7532934.1"/>
    </source>
</evidence>
<accession>A0ACC2BT23</accession>
<sequence>MMEKAATLHCMLKIRQKRSLSSISLEVVAMEDDDDDVAVALEKVVSEWEAGYAQANGKIQELAACGSKGGIADAASLPRLNASAQDSLALLRSLQLQLEVLAPQHPNEEDSEHYQKKLKQWKGSLEKLRLSLRNANLQAKRNIDTHAKEEREALLAGGKDATMRRRNLQTQAGMTGATESVTESLRRTRQMMAQEAERGISTLSTLDQSNLTLRKAESEYTGQRTLLRTARNLLSSMQRSDILDRIVLIVGAMFFLLICAYILRKRIVPFKQRVRVPVLESIQVVKSPAVSPHSAAPSYSSAVNDEL</sequence>
<organism evidence="1 2">
    <name type="scientific">Diphasiastrum complanatum</name>
    <name type="common">Issler's clubmoss</name>
    <name type="synonym">Lycopodium complanatum</name>
    <dbReference type="NCBI Taxonomy" id="34168"/>
    <lineage>
        <taxon>Eukaryota</taxon>
        <taxon>Viridiplantae</taxon>
        <taxon>Streptophyta</taxon>
        <taxon>Embryophyta</taxon>
        <taxon>Tracheophyta</taxon>
        <taxon>Lycopodiopsida</taxon>
        <taxon>Lycopodiales</taxon>
        <taxon>Lycopodiaceae</taxon>
        <taxon>Lycopodioideae</taxon>
        <taxon>Diphasiastrum</taxon>
    </lineage>
</organism>